<dbReference type="PANTHER" id="PTHR30483">
    <property type="entry name" value="LEUCINE-SPECIFIC-BINDING PROTEIN"/>
    <property type="match status" value="1"/>
</dbReference>
<dbReference type="EMBL" id="SJSL01000001">
    <property type="protein sequence ID" value="TCD03760.1"/>
    <property type="molecule type" value="Genomic_DNA"/>
</dbReference>
<evidence type="ECO:0000256" key="1">
    <source>
        <dbReference type="ARBA" id="ARBA00004370"/>
    </source>
</evidence>
<evidence type="ECO:0000256" key="2">
    <source>
        <dbReference type="ARBA" id="ARBA00022692"/>
    </source>
</evidence>
<keyword evidence="7" id="KW-1185">Reference proteome</keyword>
<dbReference type="InterPro" id="IPR001828">
    <property type="entry name" value="ANF_lig-bd_rcpt"/>
</dbReference>
<reference evidence="6 7" key="1">
    <citation type="submission" date="2019-02" db="EMBL/GenBank/DDBJ databases">
        <title>Pedobacter sp. RP-1-14 sp. nov., isolated from Arctic soil.</title>
        <authorList>
            <person name="Dahal R.H."/>
        </authorList>
    </citation>
    <scope>NUCLEOTIDE SEQUENCE [LARGE SCALE GENOMIC DNA]</scope>
    <source>
        <strain evidence="6 7">RP-1-14</strain>
    </source>
</reference>
<gene>
    <name evidence="6" type="ORF">EZ437_07355</name>
</gene>
<evidence type="ECO:0000313" key="7">
    <source>
        <dbReference type="Proteomes" id="UP000293347"/>
    </source>
</evidence>
<name>A0A4R0NRJ6_9SPHI</name>
<keyword evidence="2" id="KW-0812">Transmembrane</keyword>
<dbReference type="InterPro" id="IPR051010">
    <property type="entry name" value="BCAA_transport"/>
</dbReference>
<keyword evidence="3" id="KW-1133">Transmembrane helix</keyword>
<comment type="subcellular location">
    <subcellularLocation>
        <location evidence="1">Membrane</location>
    </subcellularLocation>
</comment>
<protein>
    <submittedName>
        <fullName evidence="6">Amino acid ABC transporter substrate-binding protein</fullName>
    </submittedName>
</protein>
<feature type="domain" description="Receptor ligand binding region" evidence="5">
    <location>
        <begin position="52"/>
        <end position="345"/>
    </location>
</feature>
<dbReference type="SUPFAM" id="SSF53822">
    <property type="entry name" value="Periplasmic binding protein-like I"/>
    <property type="match status" value="1"/>
</dbReference>
<dbReference type="AlphaFoldDB" id="A0A4R0NRJ6"/>
<organism evidence="6 7">
    <name type="scientific">Pedobacter psychroterrae</name>
    <dbReference type="NCBI Taxonomy" id="2530453"/>
    <lineage>
        <taxon>Bacteria</taxon>
        <taxon>Pseudomonadati</taxon>
        <taxon>Bacteroidota</taxon>
        <taxon>Sphingobacteriia</taxon>
        <taxon>Sphingobacteriales</taxon>
        <taxon>Sphingobacteriaceae</taxon>
        <taxon>Pedobacter</taxon>
    </lineage>
</organism>
<accession>A0A4R0NRJ6</accession>
<dbReference type="Gene3D" id="3.40.50.2300">
    <property type="match status" value="2"/>
</dbReference>
<keyword evidence="4" id="KW-0472">Membrane</keyword>
<proteinExistence type="predicted"/>
<sequence length="403" mass="42471">MKRFFFYTIFLVAITTGIISCKKKDPVSTQTVTIEGLFSLTGNWSSLGLTSKAAIEIAAEDINAYLISKNSPFKLAVSVSDTKLETELAKSLFTKAKTDKKSFVIGPQSSAELAAIKPLSDAAEIIVISQSSTAGSLAIANDAIFRFCPSDKIEGAAIAATIAKRGFKGLVTIARDDAGNRGLQTSTGEAFAAKGGQTVPIAPYGTALTDYSTIVSNIKAQLNTLIALYGANKVGIYLASFDEGTEIFKLAAADPLLSSVKWFGGDGVVLSTAFLNDATVAEFAIKTSFFAPSFGLPVATESKWKPIAARIKAKTMIEPDAFALAAYDAMWTIAYTIEANNGSTASFAKIKTLFVEQANKNSGIVGAEALDAAGDRATGTFDYFGIVKDGGSYVWKLSGKSDD</sequence>
<evidence type="ECO:0000256" key="4">
    <source>
        <dbReference type="ARBA" id="ARBA00023136"/>
    </source>
</evidence>
<evidence type="ECO:0000313" key="6">
    <source>
        <dbReference type="EMBL" id="TCD03760.1"/>
    </source>
</evidence>
<dbReference type="PANTHER" id="PTHR30483:SF40">
    <property type="entry name" value="HISTIDINE KINASE"/>
    <property type="match status" value="1"/>
</dbReference>
<dbReference type="PROSITE" id="PS51257">
    <property type="entry name" value="PROKAR_LIPOPROTEIN"/>
    <property type="match status" value="1"/>
</dbReference>
<dbReference type="InterPro" id="IPR028082">
    <property type="entry name" value="Peripla_BP_I"/>
</dbReference>
<dbReference type="Proteomes" id="UP000293347">
    <property type="component" value="Unassembled WGS sequence"/>
</dbReference>
<dbReference type="GO" id="GO:0016020">
    <property type="term" value="C:membrane"/>
    <property type="evidence" value="ECO:0007669"/>
    <property type="project" value="UniProtKB-SubCell"/>
</dbReference>
<comment type="caution">
    <text evidence="6">The sequence shown here is derived from an EMBL/GenBank/DDBJ whole genome shotgun (WGS) entry which is preliminary data.</text>
</comment>
<evidence type="ECO:0000256" key="3">
    <source>
        <dbReference type="ARBA" id="ARBA00022989"/>
    </source>
</evidence>
<dbReference type="OrthoDB" id="5441927at2"/>
<dbReference type="RefSeq" id="WP_131594680.1">
    <property type="nucleotide sequence ID" value="NZ_SJSL01000001.1"/>
</dbReference>
<evidence type="ECO:0000259" key="5">
    <source>
        <dbReference type="Pfam" id="PF01094"/>
    </source>
</evidence>
<dbReference type="Pfam" id="PF01094">
    <property type="entry name" value="ANF_receptor"/>
    <property type="match status" value="1"/>
</dbReference>